<dbReference type="KEGG" id="nve:5506761"/>
<feature type="region of interest" description="Disordered" evidence="1">
    <location>
        <begin position="37"/>
        <end position="56"/>
    </location>
</feature>
<dbReference type="InParanoid" id="A7SLR9"/>
<dbReference type="Proteomes" id="UP000001593">
    <property type="component" value="Unassembled WGS sequence"/>
</dbReference>
<dbReference type="STRING" id="45351.A7SLR9"/>
<evidence type="ECO:0000313" key="3">
    <source>
        <dbReference type="Proteomes" id="UP000001593"/>
    </source>
</evidence>
<keyword evidence="3" id="KW-1185">Reference proteome</keyword>
<evidence type="ECO:0000256" key="1">
    <source>
        <dbReference type="SAM" id="MobiDB-lite"/>
    </source>
</evidence>
<dbReference type="AlphaFoldDB" id="A7SLR9"/>
<feature type="non-terminal residue" evidence="2">
    <location>
        <position position="56"/>
    </location>
</feature>
<proteinExistence type="predicted"/>
<dbReference type="HOGENOM" id="CLU_3020321_0_0_1"/>
<organism evidence="2 3">
    <name type="scientific">Nematostella vectensis</name>
    <name type="common">Starlet sea anemone</name>
    <dbReference type="NCBI Taxonomy" id="45351"/>
    <lineage>
        <taxon>Eukaryota</taxon>
        <taxon>Metazoa</taxon>
        <taxon>Cnidaria</taxon>
        <taxon>Anthozoa</taxon>
        <taxon>Hexacorallia</taxon>
        <taxon>Actiniaria</taxon>
        <taxon>Edwardsiidae</taxon>
        <taxon>Nematostella</taxon>
    </lineage>
</organism>
<gene>
    <name evidence="2" type="ORF">NEMVEDRAFT_v1g246080</name>
</gene>
<accession>A7SLR9</accession>
<reference evidence="2 3" key="1">
    <citation type="journal article" date="2007" name="Science">
        <title>Sea anemone genome reveals ancestral eumetazoan gene repertoire and genomic organization.</title>
        <authorList>
            <person name="Putnam N.H."/>
            <person name="Srivastava M."/>
            <person name="Hellsten U."/>
            <person name="Dirks B."/>
            <person name="Chapman J."/>
            <person name="Salamov A."/>
            <person name="Terry A."/>
            <person name="Shapiro H."/>
            <person name="Lindquist E."/>
            <person name="Kapitonov V.V."/>
            <person name="Jurka J."/>
            <person name="Genikhovich G."/>
            <person name="Grigoriev I.V."/>
            <person name="Lucas S.M."/>
            <person name="Steele R.E."/>
            <person name="Finnerty J.R."/>
            <person name="Technau U."/>
            <person name="Martindale M.Q."/>
            <person name="Rokhsar D.S."/>
        </authorList>
    </citation>
    <scope>NUCLEOTIDE SEQUENCE [LARGE SCALE GENOMIC DNA]</scope>
    <source>
        <strain evidence="3">CH2 X CH6</strain>
    </source>
</reference>
<protein>
    <submittedName>
        <fullName evidence="2">Uncharacterized protein</fullName>
    </submittedName>
</protein>
<name>A7SLR9_NEMVE</name>
<evidence type="ECO:0000313" key="2">
    <source>
        <dbReference type="EMBL" id="EDO35349.1"/>
    </source>
</evidence>
<sequence>MDNRGLLEAKDSERKCQIAGCNDLTVGARTSLCRKHRNNKYKQNYKKKKRKAQGAE</sequence>
<dbReference type="EMBL" id="DS469701">
    <property type="protein sequence ID" value="EDO35349.1"/>
    <property type="molecule type" value="Genomic_DNA"/>
</dbReference>